<comment type="caution">
    <text evidence="3">The sequence shown here is derived from an EMBL/GenBank/DDBJ whole genome shotgun (WGS) entry which is preliminary data.</text>
</comment>
<name>A0ABW4KZJ4_9MICO</name>
<dbReference type="EMBL" id="JBHUEE010000001">
    <property type="protein sequence ID" value="MFD1716775.1"/>
    <property type="molecule type" value="Genomic_DNA"/>
</dbReference>
<gene>
    <name evidence="3" type="ORF">ACFSE6_02935</name>
</gene>
<organism evidence="3 4">
    <name type="scientific">Georgenia deserti</name>
    <dbReference type="NCBI Taxonomy" id="2093781"/>
    <lineage>
        <taxon>Bacteria</taxon>
        <taxon>Bacillati</taxon>
        <taxon>Actinomycetota</taxon>
        <taxon>Actinomycetes</taxon>
        <taxon>Micrococcales</taxon>
        <taxon>Bogoriellaceae</taxon>
        <taxon>Georgenia</taxon>
    </lineage>
</organism>
<evidence type="ECO:0000313" key="3">
    <source>
        <dbReference type="EMBL" id="MFD1716775.1"/>
    </source>
</evidence>
<feature type="region of interest" description="Disordered" evidence="1">
    <location>
        <begin position="218"/>
        <end position="240"/>
    </location>
</feature>
<sequence length="240" mass="24457">MTSDDLPQARRMRRPTWRDPRLGVGVLLVAGSVALGTWAVRDAAATVEVYAAADALTPGEAVVTENLEVREVRLGAGEDLYHRVADGLPEDAVAMRTVGAGELLPRAAVGTGESVDLRPVVVDLGLAVPADLRAGTTVDLWLAAQPPAAGTAARDDVPEPELLAPDLIVAEVIEDDSVIAGQDATSVEVLVPRDDVATVLAALSSDGNLVAVPTMSVGAAGPDSVPAEHTGATGGPDDAS</sequence>
<dbReference type="Proteomes" id="UP001597277">
    <property type="component" value="Unassembled WGS sequence"/>
</dbReference>
<proteinExistence type="predicted"/>
<evidence type="ECO:0000313" key="4">
    <source>
        <dbReference type="Proteomes" id="UP001597277"/>
    </source>
</evidence>
<reference evidence="4" key="1">
    <citation type="journal article" date="2019" name="Int. J. Syst. Evol. Microbiol.">
        <title>The Global Catalogue of Microorganisms (GCM) 10K type strain sequencing project: providing services to taxonomists for standard genome sequencing and annotation.</title>
        <authorList>
            <consortium name="The Broad Institute Genomics Platform"/>
            <consortium name="The Broad Institute Genome Sequencing Center for Infectious Disease"/>
            <person name="Wu L."/>
            <person name="Ma J."/>
        </authorList>
    </citation>
    <scope>NUCLEOTIDE SEQUENCE [LARGE SCALE GENOMIC DNA]</scope>
    <source>
        <strain evidence="4">JCM 17130</strain>
    </source>
</reference>
<feature type="transmembrane region" description="Helical" evidence="2">
    <location>
        <begin position="21"/>
        <end position="40"/>
    </location>
</feature>
<evidence type="ECO:0008006" key="5">
    <source>
        <dbReference type="Google" id="ProtNLM"/>
    </source>
</evidence>
<keyword evidence="4" id="KW-1185">Reference proteome</keyword>
<keyword evidence="2" id="KW-1133">Transmembrane helix</keyword>
<evidence type="ECO:0000256" key="1">
    <source>
        <dbReference type="SAM" id="MobiDB-lite"/>
    </source>
</evidence>
<keyword evidence="2" id="KW-0812">Transmembrane</keyword>
<accession>A0ABW4KZJ4</accession>
<evidence type="ECO:0000256" key="2">
    <source>
        <dbReference type="SAM" id="Phobius"/>
    </source>
</evidence>
<protein>
    <recommendedName>
        <fullName evidence="5">SAF domain-containing protein</fullName>
    </recommendedName>
</protein>
<keyword evidence="2" id="KW-0472">Membrane</keyword>
<dbReference type="RefSeq" id="WP_388002200.1">
    <property type="nucleotide sequence ID" value="NZ_JBHUEE010000001.1"/>
</dbReference>